<proteinExistence type="predicted"/>
<accession>A0A2P2LS33</accession>
<dbReference type="EMBL" id="GGEC01040297">
    <property type="protein sequence ID" value="MBX20781.1"/>
    <property type="molecule type" value="Transcribed_RNA"/>
</dbReference>
<sequence length="39" mass="4645">MHVTINLLRPPKKTKKTHRIRIKVQESEHQFYKSKATTA</sequence>
<evidence type="ECO:0000313" key="1">
    <source>
        <dbReference type="EMBL" id="MBX20781.1"/>
    </source>
</evidence>
<organism evidence="1">
    <name type="scientific">Rhizophora mucronata</name>
    <name type="common">Asiatic mangrove</name>
    <dbReference type="NCBI Taxonomy" id="61149"/>
    <lineage>
        <taxon>Eukaryota</taxon>
        <taxon>Viridiplantae</taxon>
        <taxon>Streptophyta</taxon>
        <taxon>Embryophyta</taxon>
        <taxon>Tracheophyta</taxon>
        <taxon>Spermatophyta</taxon>
        <taxon>Magnoliopsida</taxon>
        <taxon>eudicotyledons</taxon>
        <taxon>Gunneridae</taxon>
        <taxon>Pentapetalae</taxon>
        <taxon>rosids</taxon>
        <taxon>fabids</taxon>
        <taxon>Malpighiales</taxon>
        <taxon>Rhizophoraceae</taxon>
        <taxon>Rhizophora</taxon>
    </lineage>
</organism>
<protein>
    <submittedName>
        <fullName evidence="1">Uncharacterized protein</fullName>
    </submittedName>
</protein>
<reference evidence="1" key="1">
    <citation type="submission" date="2018-02" db="EMBL/GenBank/DDBJ databases">
        <title>Rhizophora mucronata_Transcriptome.</title>
        <authorList>
            <person name="Meera S.P."/>
            <person name="Sreeshan A."/>
            <person name="Augustine A."/>
        </authorList>
    </citation>
    <scope>NUCLEOTIDE SEQUENCE</scope>
    <source>
        <tissue evidence="1">Leaf</tissue>
    </source>
</reference>
<dbReference type="AlphaFoldDB" id="A0A2P2LS33"/>
<name>A0A2P2LS33_RHIMU</name>